<evidence type="ECO:0000256" key="2">
    <source>
        <dbReference type="ARBA" id="ARBA00022737"/>
    </source>
</evidence>
<accession>A0AB34J7H5</accession>
<dbReference type="InterPro" id="IPR032696">
    <property type="entry name" value="SQ_cyclase_C"/>
</dbReference>
<dbReference type="InterPro" id="IPR018333">
    <property type="entry name" value="Squalene_cyclase"/>
</dbReference>
<dbReference type="FunFam" id="1.50.10.20:FF:000002">
    <property type="entry name" value="Terpene cyclase/mutase family member"/>
    <property type="match status" value="1"/>
</dbReference>
<dbReference type="Pfam" id="PF13243">
    <property type="entry name" value="SQHop_cyclase_C"/>
    <property type="match status" value="1"/>
</dbReference>
<gene>
    <name evidence="7" type="ORF">AB1Y20_003746</name>
</gene>
<keyword evidence="4" id="KW-1133">Transmembrane helix</keyword>
<dbReference type="PANTHER" id="PTHR11764:SF20">
    <property type="entry name" value="LANOSTEROL SYNTHASE"/>
    <property type="match status" value="1"/>
</dbReference>
<dbReference type="GO" id="GO:0031559">
    <property type="term" value="F:oxidosqualene cyclase activity"/>
    <property type="evidence" value="ECO:0007669"/>
    <property type="project" value="UniProtKB-ARBA"/>
</dbReference>
<reference evidence="7 8" key="1">
    <citation type="journal article" date="2024" name="Science">
        <title>Giant polyketide synthase enzymes in the biosynthesis of giant marine polyether toxins.</title>
        <authorList>
            <person name="Fallon T.R."/>
            <person name="Shende V.V."/>
            <person name="Wierzbicki I.H."/>
            <person name="Pendleton A.L."/>
            <person name="Watervoot N.F."/>
            <person name="Auber R.P."/>
            <person name="Gonzalez D.J."/>
            <person name="Wisecaver J.H."/>
            <person name="Moore B.S."/>
        </authorList>
    </citation>
    <scope>NUCLEOTIDE SEQUENCE [LARGE SCALE GENOMIC DNA]</scope>
    <source>
        <strain evidence="7 8">12B1</strain>
    </source>
</reference>
<feature type="domain" description="Squalene cyclase N-terminal" evidence="6">
    <location>
        <begin position="222"/>
        <end position="527"/>
    </location>
</feature>
<keyword evidence="4" id="KW-0472">Membrane</keyword>
<feature type="transmembrane region" description="Helical" evidence="4">
    <location>
        <begin position="59"/>
        <end position="78"/>
    </location>
</feature>
<evidence type="ECO:0000313" key="8">
    <source>
        <dbReference type="Proteomes" id="UP001515480"/>
    </source>
</evidence>
<keyword evidence="8" id="KW-1185">Reference proteome</keyword>
<dbReference type="PANTHER" id="PTHR11764">
    <property type="entry name" value="TERPENE CYCLASE/MUTASE FAMILY MEMBER"/>
    <property type="match status" value="1"/>
</dbReference>
<keyword evidence="2" id="KW-0677">Repeat</keyword>
<dbReference type="Gene3D" id="1.50.10.20">
    <property type="match status" value="2"/>
</dbReference>
<protein>
    <recommendedName>
        <fullName evidence="9">Terpene cyclase/mutase family member</fullName>
    </recommendedName>
</protein>
<dbReference type="GO" id="GO:0005811">
    <property type="term" value="C:lipid droplet"/>
    <property type="evidence" value="ECO:0007669"/>
    <property type="project" value="InterPro"/>
</dbReference>
<name>A0AB34J7H5_PRYPA</name>
<sequence>MEEISLPAALAAAAIVGCASVLIFGHALANTPLHAAGTNRGAGFNTRVLGYDTARGEFSLLATTCIFAPPILCICSALSFHGRMVCGALVGLFLCWYASTPSLVSHPGGPRAHRILRQPQWPDKEWRLDRGWHCAVAEESHRLTEAEADTSAGSLTGEPAGRQTWHKRVINGQVTEAFNPSANPNPNDSIWRAQRIAEWKAKGGSVPDASWQPKEPMEYLVKAMSWYQVLQADDGHWAGDYGGPHFLLPGLIIVWYVSGASNAFLSPEQRKAMLFYLRAHQQLDGGWGMHIESPSTMFGSCMCYMAIRLLGASAEDPSAAKGREFILSHGGGLYTGSWAKFYMCLLGVMDWRGHHVIPAEMWLLPGWFPFHPSRMWCHCRMVYLPMSYLYGNRFVYSRADIDPLIAQLRQELYPIPYEDILWKGTASLVADIDNYSPLHPVMKVANALLHVWEDWGGPLRRALRAKGLHFALEYMHAEDEQTNYVCIGPVNKVLNMLSTWHAAGGQADSPSFKKHILRVSDYLWVSEDGMKMQGYNGSQGWDASFTMQALAEAGLVDEFQTMCCRAYAYLERTQILSTAISQERLKAVLLLRNEPCIRAHCSEISDARLYKALNVLLTLQNVDGGWATYENNRGYSWYEWLNPSEVFGDIMIDYSYVECSMASLSAVYMFHLHYPNHRVDEVQRSIVAGRRFIKTVQRTDGSWYGSWGCCFTYGTWFGVEGLVLSGEPPNSESLRRACSFLLAKQNANGGWGEDFTSCYDKAYAKDGMARYGNGGSGVVNTAWALLALMAAGCANVDAVRRGINFLISQQLPNGDWTQEGIAGVFNRACGISYTQYRNIFPMWAIARYARHYGPKMGLLPDKQGMKS</sequence>
<dbReference type="AlphaFoldDB" id="A0AB34J7H5"/>
<dbReference type="InterPro" id="IPR032697">
    <property type="entry name" value="SQ_cyclase_N"/>
</dbReference>
<feature type="domain" description="Squalene cyclase C-terminal" evidence="5">
    <location>
        <begin position="603"/>
        <end position="849"/>
    </location>
</feature>
<organism evidence="7 8">
    <name type="scientific">Prymnesium parvum</name>
    <name type="common">Toxic golden alga</name>
    <dbReference type="NCBI Taxonomy" id="97485"/>
    <lineage>
        <taxon>Eukaryota</taxon>
        <taxon>Haptista</taxon>
        <taxon>Haptophyta</taxon>
        <taxon>Prymnesiophyceae</taxon>
        <taxon>Prymnesiales</taxon>
        <taxon>Prymnesiaceae</taxon>
        <taxon>Prymnesium</taxon>
    </lineage>
</organism>
<evidence type="ECO:0000259" key="5">
    <source>
        <dbReference type="Pfam" id="PF13243"/>
    </source>
</evidence>
<evidence type="ECO:0000256" key="1">
    <source>
        <dbReference type="ARBA" id="ARBA00009755"/>
    </source>
</evidence>
<keyword evidence="3" id="KW-0413">Isomerase</keyword>
<dbReference type="GO" id="GO:0016104">
    <property type="term" value="P:triterpenoid biosynthetic process"/>
    <property type="evidence" value="ECO:0007669"/>
    <property type="project" value="InterPro"/>
</dbReference>
<feature type="transmembrane region" description="Helical" evidence="4">
    <location>
        <begin position="85"/>
        <end position="104"/>
    </location>
</feature>
<dbReference type="Pfam" id="PF13249">
    <property type="entry name" value="SQHop_cyclase_N"/>
    <property type="match status" value="1"/>
</dbReference>
<dbReference type="Proteomes" id="UP001515480">
    <property type="component" value="Unassembled WGS sequence"/>
</dbReference>
<evidence type="ECO:0000259" key="6">
    <source>
        <dbReference type="Pfam" id="PF13249"/>
    </source>
</evidence>
<evidence type="ECO:0008006" key="9">
    <source>
        <dbReference type="Google" id="ProtNLM"/>
    </source>
</evidence>
<keyword evidence="4" id="KW-0812">Transmembrane</keyword>
<evidence type="ECO:0000313" key="7">
    <source>
        <dbReference type="EMBL" id="KAL1514656.1"/>
    </source>
</evidence>
<dbReference type="InterPro" id="IPR008930">
    <property type="entry name" value="Terpenoid_cyclase/PrenylTrfase"/>
</dbReference>
<evidence type="ECO:0000256" key="3">
    <source>
        <dbReference type="ARBA" id="ARBA00023235"/>
    </source>
</evidence>
<evidence type="ECO:0000256" key="4">
    <source>
        <dbReference type="SAM" id="Phobius"/>
    </source>
</evidence>
<proteinExistence type="inferred from homology"/>
<comment type="similarity">
    <text evidence="1">Belongs to the terpene cyclase/mutase family.</text>
</comment>
<dbReference type="EMBL" id="JBGBPQ010000012">
    <property type="protein sequence ID" value="KAL1514656.1"/>
    <property type="molecule type" value="Genomic_DNA"/>
</dbReference>
<dbReference type="CDD" id="cd02892">
    <property type="entry name" value="SQCY_1"/>
    <property type="match status" value="1"/>
</dbReference>
<comment type="caution">
    <text evidence="7">The sequence shown here is derived from an EMBL/GenBank/DDBJ whole genome shotgun (WGS) entry which is preliminary data.</text>
</comment>
<dbReference type="SUPFAM" id="SSF48239">
    <property type="entry name" value="Terpenoid cyclases/Protein prenyltransferases"/>
    <property type="match status" value="2"/>
</dbReference>